<keyword evidence="1" id="KW-0479">Metal-binding</keyword>
<dbReference type="AlphaFoldDB" id="J0CW87"/>
<evidence type="ECO:0000259" key="6">
    <source>
        <dbReference type="PROSITE" id="PS50089"/>
    </source>
</evidence>
<dbReference type="InterPro" id="IPR017907">
    <property type="entry name" value="Znf_RING_CS"/>
</dbReference>
<dbReference type="OrthoDB" id="5588846at2759"/>
<dbReference type="PROSITE" id="PS51382">
    <property type="entry name" value="SPX"/>
    <property type="match status" value="1"/>
</dbReference>
<dbReference type="KEGG" id="adl:AURDEDRAFT_188931"/>
<feature type="compositionally biased region" description="Pro residues" evidence="5">
    <location>
        <begin position="167"/>
        <end position="183"/>
    </location>
</feature>
<evidence type="ECO:0008006" key="10">
    <source>
        <dbReference type="Google" id="ProtNLM"/>
    </source>
</evidence>
<dbReference type="InterPro" id="IPR013083">
    <property type="entry name" value="Znf_RING/FYVE/PHD"/>
</dbReference>
<keyword evidence="2 4" id="KW-0863">Zinc-finger</keyword>
<feature type="region of interest" description="Disordered" evidence="5">
    <location>
        <begin position="154"/>
        <end position="189"/>
    </location>
</feature>
<evidence type="ECO:0000256" key="2">
    <source>
        <dbReference type="ARBA" id="ARBA00022771"/>
    </source>
</evidence>
<dbReference type="EMBL" id="JH687920">
    <property type="protein sequence ID" value="EJD34798.1"/>
    <property type="molecule type" value="Genomic_DNA"/>
</dbReference>
<keyword evidence="9" id="KW-1185">Reference proteome</keyword>
<evidence type="ECO:0000259" key="7">
    <source>
        <dbReference type="PROSITE" id="PS51382"/>
    </source>
</evidence>
<dbReference type="eggNOG" id="KOG4159">
    <property type="taxonomic scope" value="Eukaryota"/>
</dbReference>
<name>J0CW87_AURST</name>
<accession>J0CW87</accession>
<gene>
    <name evidence="8" type="ORF">AURDEDRAFT_188931</name>
</gene>
<feature type="region of interest" description="Disordered" evidence="5">
    <location>
        <begin position="110"/>
        <end position="134"/>
    </location>
</feature>
<dbReference type="InterPro" id="IPR004331">
    <property type="entry name" value="SPX_dom"/>
</dbReference>
<dbReference type="Proteomes" id="UP000006514">
    <property type="component" value="Unassembled WGS sequence"/>
</dbReference>
<evidence type="ECO:0000256" key="1">
    <source>
        <dbReference type="ARBA" id="ARBA00022723"/>
    </source>
</evidence>
<dbReference type="SMART" id="SM00184">
    <property type="entry name" value="RING"/>
    <property type="match status" value="1"/>
</dbReference>
<dbReference type="Pfam" id="PF13920">
    <property type="entry name" value="zf-C3HC4_3"/>
    <property type="match status" value="1"/>
</dbReference>
<evidence type="ECO:0000256" key="3">
    <source>
        <dbReference type="ARBA" id="ARBA00022833"/>
    </source>
</evidence>
<organism evidence="8 9">
    <name type="scientific">Auricularia subglabra (strain TFB-10046 / SS5)</name>
    <name type="common">White-rot fungus</name>
    <name type="synonym">Auricularia delicata (strain TFB10046)</name>
    <dbReference type="NCBI Taxonomy" id="717982"/>
    <lineage>
        <taxon>Eukaryota</taxon>
        <taxon>Fungi</taxon>
        <taxon>Dikarya</taxon>
        <taxon>Basidiomycota</taxon>
        <taxon>Agaricomycotina</taxon>
        <taxon>Agaricomycetes</taxon>
        <taxon>Auriculariales</taxon>
        <taxon>Auriculariaceae</taxon>
        <taxon>Auricularia</taxon>
    </lineage>
</organism>
<evidence type="ECO:0000313" key="8">
    <source>
        <dbReference type="EMBL" id="EJD34798.1"/>
    </source>
</evidence>
<dbReference type="Pfam" id="PF03105">
    <property type="entry name" value="SPX"/>
    <property type="match status" value="1"/>
</dbReference>
<evidence type="ECO:0000313" key="9">
    <source>
        <dbReference type="Proteomes" id="UP000006514"/>
    </source>
</evidence>
<proteinExistence type="predicted"/>
<reference evidence="9" key="1">
    <citation type="journal article" date="2012" name="Science">
        <title>The Paleozoic origin of enzymatic lignin decomposition reconstructed from 31 fungal genomes.</title>
        <authorList>
            <person name="Floudas D."/>
            <person name="Binder M."/>
            <person name="Riley R."/>
            <person name="Barry K."/>
            <person name="Blanchette R.A."/>
            <person name="Henrissat B."/>
            <person name="Martinez A.T."/>
            <person name="Otillar R."/>
            <person name="Spatafora J.W."/>
            <person name="Yadav J.S."/>
            <person name="Aerts A."/>
            <person name="Benoit I."/>
            <person name="Boyd A."/>
            <person name="Carlson A."/>
            <person name="Copeland A."/>
            <person name="Coutinho P.M."/>
            <person name="de Vries R.P."/>
            <person name="Ferreira P."/>
            <person name="Findley K."/>
            <person name="Foster B."/>
            <person name="Gaskell J."/>
            <person name="Glotzer D."/>
            <person name="Gorecki P."/>
            <person name="Heitman J."/>
            <person name="Hesse C."/>
            <person name="Hori C."/>
            <person name="Igarashi K."/>
            <person name="Jurgens J.A."/>
            <person name="Kallen N."/>
            <person name="Kersten P."/>
            <person name="Kohler A."/>
            <person name="Kuees U."/>
            <person name="Kumar T.K.A."/>
            <person name="Kuo A."/>
            <person name="LaButti K."/>
            <person name="Larrondo L.F."/>
            <person name="Lindquist E."/>
            <person name="Ling A."/>
            <person name="Lombard V."/>
            <person name="Lucas S."/>
            <person name="Lundell T."/>
            <person name="Martin R."/>
            <person name="McLaughlin D.J."/>
            <person name="Morgenstern I."/>
            <person name="Morin E."/>
            <person name="Murat C."/>
            <person name="Nagy L.G."/>
            <person name="Nolan M."/>
            <person name="Ohm R.A."/>
            <person name="Patyshakuliyeva A."/>
            <person name="Rokas A."/>
            <person name="Ruiz-Duenas F.J."/>
            <person name="Sabat G."/>
            <person name="Salamov A."/>
            <person name="Samejima M."/>
            <person name="Schmutz J."/>
            <person name="Slot J.C."/>
            <person name="St John F."/>
            <person name="Stenlid J."/>
            <person name="Sun H."/>
            <person name="Sun S."/>
            <person name="Syed K."/>
            <person name="Tsang A."/>
            <person name="Wiebenga A."/>
            <person name="Young D."/>
            <person name="Pisabarro A."/>
            <person name="Eastwood D.C."/>
            <person name="Martin F."/>
            <person name="Cullen D."/>
            <person name="Grigoriev I.V."/>
            <person name="Hibbett D.S."/>
        </authorList>
    </citation>
    <scope>NUCLEOTIDE SEQUENCE [LARGE SCALE GENOMIC DNA]</scope>
    <source>
        <strain evidence="9">TFB10046</strain>
    </source>
</reference>
<protein>
    <recommendedName>
        <fullName evidence="10">RING-14 protein</fullName>
    </recommendedName>
</protein>
<dbReference type="InterPro" id="IPR001841">
    <property type="entry name" value="Znf_RING"/>
</dbReference>
<feature type="domain" description="RING-type" evidence="6">
    <location>
        <begin position="379"/>
        <end position="418"/>
    </location>
</feature>
<dbReference type="PANTHER" id="PTHR23327:SF51">
    <property type="entry name" value="TRANSCRIPTIONAL REGULATOR OF YEAST FORM ADHERENCE 3"/>
    <property type="match status" value="1"/>
</dbReference>
<dbReference type="Gene3D" id="3.30.40.10">
    <property type="entry name" value="Zinc/RING finger domain, C3HC4 (zinc finger)"/>
    <property type="match status" value="1"/>
</dbReference>
<dbReference type="OMA" id="CIRCLIV"/>
<dbReference type="PANTHER" id="PTHR23327">
    <property type="entry name" value="RING FINGER PROTEIN 127"/>
    <property type="match status" value="1"/>
</dbReference>
<dbReference type="SUPFAM" id="SSF57850">
    <property type="entry name" value="RING/U-box"/>
    <property type="match status" value="1"/>
</dbReference>
<dbReference type="InParanoid" id="J0CW87"/>
<feature type="domain" description="SPX" evidence="7">
    <location>
        <begin position="1"/>
        <end position="341"/>
    </location>
</feature>
<evidence type="ECO:0000256" key="5">
    <source>
        <dbReference type="SAM" id="MobiDB-lite"/>
    </source>
</evidence>
<evidence type="ECO:0000256" key="4">
    <source>
        <dbReference type="PROSITE-ProRule" id="PRU00175"/>
    </source>
</evidence>
<dbReference type="PROSITE" id="PS50089">
    <property type="entry name" value="ZF_RING_2"/>
    <property type="match status" value="1"/>
</dbReference>
<dbReference type="GO" id="GO:0008270">
    <property type="term" value="F:zinc ion binding"/>
    <property type="evidence" value="ECO:0007669"/>
    <property type="project" value="UniProtKB-KW"/>
</dbReference>
<dbReference type="PROSITE" id="PS00518">
    <property type="entry name" value="ZF_RING_1"/>
    <property type="match status" value="1"/>
</dbReference>
<sequence length="477" mass="52827">MHFGKTFEQLLATLPDEYQRQAIDYKKLKKLIRAVVTELNAAGLTPEVLHELLDGDEKGKQRAFGERPADVHFRKALYELSRESDAIVPHLKVWLPGPGQPERVGHIQELSDDTSNTSPDETPILAPKPLHPDRAHRRAGSLLWTLQRAKATPESLAADAWDDDSPPADPAHVPLPPSPPSSPTSPNEEATEIALPADAAFFALLSRYIAQIAEMQQQLSDGFLDSVRELAKEVSLSARRQGDLYAWRELFALWVQAEVFENTSERARGERPLAEAEDRLGDFARAVARQGLRAAVEKFLELNLVVLNLKKFEKANADAARKILKKHAKRTALPTPDAASSSALVLPRSAPATSLAHNLLLALTETLLPILPTVEDYTCLICTSIAFKPIRLDCGHLFCVRCLVKMQKAGKGNCPLCRAPTVLRAGKANLDAALQNLMQEWFPREVREKAKSNEREAAQEELAELGFDARERNCVVQ</sequence>
<keyword evidence="3" id="KW-0862">Zinc</keyword>